<proteinExistence type="predicted"/>
<dbReference type="Proteomes" id="UP000199025">
    <property type="component" value="Unassembled WGS sequence"/>
</dbReference>
<evidence type="ECO:0000256" key="2">
    <source>
        <dbReference type="ARBA" id="ARBA00023125"/>
    </source>
</evidence>
<accession>A0A1I3Q0C0</accession>
<dbReference type="OrthoDB" id="4164516at2"/>
<dbReference type="InterPro" id="IPR036390">
    <property type="entry name" value="WH_DNA-bd_sf"/>
</dbReference>
<feature type="domain" description="HTH gntR-type" evidence="4">
    <location>
        <begin position="7"/>
        <end position="74"/>
    </location>
</feature>
<dbReference type="InterPro" id="IPR036388">
    <property type="entry name" value="WH-like_DNA-bd_sf"/>
</dbReference>
<evidence type="ECO:0000313" key="6">
    <source>
        <dbReference type="Proteomes" id="UP000199025"/>
    </source>
</evidence>
<gene>
    <name evidence="5" type="ORF">SAMN05421835_104127</name>
</gene>
<sequence>MAGYSGRGVHGQTVAALGGRIVSGHYAEGHVLDLAELGRELDVSMTALREALKVLAAKGLVEARQKRGTYVRGREHWNLLDSDVIRWRSEAGDTLGVLRDLAEVRAVVEPAAAAMAARRRDERDLAELDAALDEMKRANNPLNEVLADIRWHRALLWATHNEMLARMDVFIEPALRLRDGIVHEFSDDDPVPSHAVVVEAVRRGDPEAASAAVTALLEKAAHDVAGILGDRKEKDDA</sequence>
<dbReference type="PROSITE" id="PS50949">
    <property type="entry name" value="HTH_GNTR"/>
    <property type="match status" value="1"/>
</dbReference>
<evidence type="ECO:0000256" key="3">
    <source>
        <dbReference type="ARBA" id="ARBA00023163"/>
    </source>
</evidence>
<dbReference type="RefSeq" id="WP_091505339.1">
    <property type="nucleotide sequence ID" value="NZ_CBDQZW010000022.1"/>
</dbReference>
<dbReference type="EMBL" id="FORP01000004">
    <property type="protein sequence ID" value="SFJ27328.1"/>
    <property type="molecule type" value="Genomic_DNA"/>
</dbReference>
<evidence type="ECO:0000259" key="4">
    <source>
        <dbReference type="PROSITE" id="PS50949"/>
    </source>
</evidence>
<organism evidence="5 6">
    <name type="scientific">Amycolatopsis sacchari</name>
    <dbReference type="NCBI Taxonomy" id="115433"/>
    <lineage>
        <taxon>Bacteria</taxon>
        <taxon>Bacillati</taxon>
        <taxon>Actinomycetota</taxon>
        <taxon>Actinomycetes</taxon>
        <taxon>Pseudonocardiales</taxon>
        <taxon>Pseudonocardiaceae</taxon>
        <taxon>Amycolatopsis</taxon>
    </lineage>
</organism>
<dbReference type="Gene3D" id="1.20.120.530">
    <property type="entry name" value="GntR ligand-binding domain-like"/>
    <property type="match status" value="1"/>
</dbReference>
<dbReference type="GO" id="GO:0003677">
    <property type="term" value="F:DNA binding"/>
    <property type="evidence" value="ECO:0007669"/>
    <property type="project" value="UniProtKB-KW"/>
</dbReference>
<dbReference type="SUPFAM" id="SSF46785">
    <property type="entry name" value="Winged helix' DNA-binding domain"/>
    <property type="match status" value="1"/>
</dbReference>
<dbReference type="InterPro" id="IPR000524">
    <property type="entry name" value="Tscrpt_reg_HTH_GntR"/>
</dbReference>
<name>A0A1I3Q0C0_9PSEU</name>
<dbReference type="InterPro" id="IPR011711">
    <property type="entry name" value="GntR_C"/>
</dbReference>
<dbReference type="AlphaFoldDB" id="A0A1I3Q0C0"/>
<dbReference type="SUPFAM" id="SSF48008">
    <property type="entry name" value="GntR ligand-binding domain-like"/>
    <property type="match status" value="1"/>
</dbReference>
<dbReference type="Gene3D" id="1.10.10.10">
    <property type="entry name" value="Winged helix-like DNA-binding domain superfamily/Winged helix DNA-binding domain"/>
    <property type="match status" value="1"/>
</dbReference>
<dbReference type="PANTHER" id="PTHR43537">
    <property type="entry name" value="TRANSCRIPTIONAL REGULATOR, GNTR FAMILY"/>
    <property type="match status" value="1"/>
</dbReference>
<dbReference type="Pfam" id="PF07729">
    <property type="entry name" value="FCD"/>
    <property type="match status" value="1"/>
</dbReference>
<evidence type="ECO:0000256" key="1">
    <source>
        <dbReference type="ARBA" id="ARBA00023015"/>
    </source>
</evidence>
<dbReference type="GO" id="GO:0003700">
    <property type="term" value="F:DNA-binding transcription factor activity"/>
    <property type="evidence" value="ECO:0007669"/>
    <property type="project" value="InterPro"/>
</dbReference>
<keyword evidence="3" id="KW-0804">Transcription</keyword>
<keyword evidence="2 5" id="KW-0238">DNA-binding</keyword>
<dbReference type="STRING" id="115433.SAMN05421835_104127"/>
<evidence type="ECO:0000313" key="5">
    <source>
        <dbReference type="EMBL" id="SFJ27328.1"/>
    </source>
</evidence>
<dbReference type="InterPro" id="IPR008920">
    <property type="entry name" value="TF_FadR/GntR_C"/>
</dbReference>
<dbReference type="SMART" id="SM00895">
    <property type="entry name" value="FCD"/>
    <property type="match status" value="1"/>
</dbReference>
<dbReference type="SMART" id="SM00345">
    <property type="entry name" value="HTH_GNTR"/>
    <property type="match status" value="1"/>
</dbReference>
<reference evidence="5 6" key="1">
    <citation type="submission" date="2016-10" db="EMBL/GenBank/DDBJ databases">
        <authorList>
            <person name="de Groot N.N."/>
        </authorList>
    </citation>
    <scope>NUCLEOTIDE SEQUENCE [LARGE SCALE GENOMIC DNA]</scope>
    <source>
        <strain evidence="5 6">DSM 44468</strain>
    </source>
</reference>
<dbReference type="CDD" id="cd07377">
    <property type="entry name" value="WHTH_GntR"/>
    <property type="match status" value="1"/>
</dbReference>
<keyword evidence="1" id="KW-0805">Transcription regulation</keyword>
<keyword evidence="6" id="KW-1185">Reference proteome</keyword>
<dbReference type="PANTHER" id="PTHR43537:SF44">
    <property type="entry name" value="GNTR FAMILY REGULATORY PROTEIN"/>
    <property type="match status" value="1"/>
</dbReference>
<protein>
    <submittedName>
        <fullName evidence="5">DNA-binding transcriptional regulator, FadR family</fullName>
    </submittedName>
</protein>
<dbReference type="Pfam" id="PF00392">
    <property type="entry name" value="GntR"/>
    <property type="match status" value="1"/>
</dbReference>